<evidence type="ECO:0000256" key="2">
    <source>
        <dbReference type="ARBA" id="ARBA00023034"/>
    </source>
</evidence>
<sequence>MTDTTSTLPARALLLAFDRRKQKLTGKGQLGHLLRAAALAELVLHGHLTDDGDKAHPVTAPPGPADSVLRHVWDQIEQDPPRAWRRWVAKDRARTMELVHAELVAARVVRVERHRVLGLFPATRVTLRQPHVARRLGEQVGRAVRGSQPVGRVDREIGALAALASAAQLAAVFSGRERRRFTGRIGELGGGSVAPVVTALRKAVSAQHTAAAHSGGGNG</sequence>
<comment type="subcellular location">
    <subcellularLocation>
        <location evidence="1">Golgi apparatus membrane</location>
        <topology evidence="1">Peripheral membrane protein</topology>
        <orientation evidence="1">Cytoplasmic side</orientation>
    </subcellularLocation>
</comment>
<evidence type="ECO:0000313" key="6">
    <source>
        <dbReference type="Proteomes" id="UP000635245"/>
    </source>
</evidence>
<comment type="caution">
    <text evidence="5">The sequence shown here is derived from an EMBL/GenBank/DDBJ whole genome shotgun (WGS) entry which is preliminary data.</text>
</comment>
<keyword evidence="2" id="KW-0333">Golgi apparatus</keyword>
<name>A0A934QNG4_9PSEU</name>
<dbReference type="InterPro" id="IPR008628">
    <property type="entry name" value="GPP34-like"/>
</dbReference>
<evidence type="ECO:0000313" key="5">
    <source>
        <dbReference type="EMBL" id="MBK1783152.1"/>
    </source>
</evidence>
<dbReference type="GO" id="GO:0070273">
    <property type="term" value="F:phosphatidylinositol-4-phosphate binding"/>
    <property type="evidence" value="ECO:0007669"/>
    <property type="project" value="InterPro"/>
</dbReference>
<proteinExistence type="predicted"/>
<gene>
    <name evidence="5" type="ORF">JHE00_02355</name>
</gene>
<dbReference type="Pfam" id="PF05719">
    <property type="entry name" value="GPP34"/>
    <property type="match status" value="1"/>
</dbReference>
<dbReference type="GO" id="GO:0005737">
    <property type="term" value="C:cytoplasm"/>
    <property type="evidence" value="ECO:0007669"/>
    <property type="project" value="UniProtKB-ARBA"/>
</dbReference>
<reference evidence="5" key="1">
    <citation type="submission" date="2020-12" db="EMBL/GenBank/DDBJ databases">
        <title>Prauserella sp. ASG 168, a novel actinomycete isolated from cave rock.</title>
        <authorList>
            <person name="Suriyachadkun C."/>
        </authorList>
    </citation>
    <scope>NUCLEOTIDE SEQUENCE</scope>
    <source>
        <strain evidence="5">ASG 168</strain>
    </source>
</reference>
<dbReference type="EMBL" id="JAENJH010000001">
    <property type="protein sequence ID" value="MBK1783152.1"/>
    <property type="molecule type" value="Genomic_DNA"/>
</dbReference>
<evidence type="ECO:0000256" key="4">
    <source>
        <dbReference type="ARBA" id="ARBA00023136"/>
    </source>
</evidence>
<evidence type="ECO:0000256" key="1">
    <source>
        <dbReference type="ARBA" id="ARBA00004255"/>
    </source>
</evidence>
<dbReference type="GO" id="GO:0012505">
    <property type="term" value="C:endomembrane system"/>
    <property type="evidence" value="ECO:0007669"/>
    <property type="project" value="UniProtKB-ARBA"/>
</dbReference>
<protein>
    <submittedName>
        <fullName evidence="5">GPP34 family phosphoprotein</fullName>
    </submittedName>
</protein>
<dbReference type="AlphaFoldDB" id="A0A934QNG4"/>
<organism evidence="5 6">
    <name type="scientific">Prauserella cavernicola</name>
    <dbReference type="NCBI Taxonomy" id="2800127"/>
    <lineage>
        <taxon>Bacteria</taxon>
        <taxon>Bacillati</taxon>
        <taxon>Actinomycetota</taxon>
        <taxon>Actinomycetes</taxon>
        <taxon>Pseudonocardiales</taxon>
        <taxon>Pseudonocardiaceae</taxon>
        <taxon>Prauserella</taxon>
    </lineage>
</organism>
<keyword evidence="4" id="KW-0472">Membrane</keyword>
<dbReference type="InterPro" id="IPR038261">
    <property type="entry name" value="GPP34-like_sf"/>
</dbReference>
<dbReference type="Gene3D" id="1.10.3630.10">
    <property type="entry name" value="yeast vps74-n-term truncation variant domain like"/>
    <property type="match status" value="1"/>
</dbReference>
<dbReference type="Proteomes" id="UP000635245">
    <property type="component" value="Unassembled WGS sequence"/>
</dbReference>
<keyword evidence="6" id="KW-1185">Reference proteome</keyword>
<keyword evidence="3" id="KW-0446">Lipid-binding</keyword>
<accession>A0A934QNG4</accession>
<evidence type="ECO:0000256" key="3">
    <source>
        <dbReference type="ARBA" id="ARBA00023121"/>
    </source>
</evidence>